<keyword evidence="2" id="KW-1185">Reference proteome</keyword>
<evidence type="ECO:0000313" key="2">
    <source>
        <dbReference type="Proteomes" id="UP001497416"/>
    </source>
</evidence>
<dbReference type="Pfam" id="PF02597">
    <property type="entry name" value="ThiS"/>
    <property type="match status" value="1"/>
</dbReference>
<dbReference type="SUPFAM" id="SSF54285">
    <property type="entry name" value="MoaD/ThiS"/>
    <property type="match status" value="1"/>
</dbReference>
<dbReference type="Proteomes" id="UP001497416">
    <property type="component" value="Unassembled WGS sequence"/>
</dbReference>
<dbReference type="RefSeq" id="WP_348710274.1">
    <property type="nucleotide sequence ID" value="NZ_CAXIXY010000003.1"/>
</dbReference>
<dbReference type="InterPro" id="IPR012675">
    <property type="entry name" value="Beta-grasp_dom_sf"/>
</dbReference>
<dbReference type="InterPro" id="IPR003749">
    <property type="entry name" value="ThiS/MoaD-like"/>
</dbReference>
<sequence length="77" mass="8706">MEVTVKYFGQIAEITQKKEETFLYSEGLISEFVEEVYEKYPGLRSVNFKIAQAQQLISTEEKITGEELALLPPFAGG</sequence>
<name>A0ABM9NTE1_9FLAO</name>
<organism evidence="1 2">
    <name type="scientific">Tenacibaculum platacis</name>
    <dbReference type="NCBI Taxonomy" id="3137852"/>
    <lineage>
        <taxon>Bacteria</taxon>
        <taxon>Pseudomonadati</taxon>
        <taxon>Bacteroidota</taxon>
        <taxon>Flavobacteriia</taxon>
        <taxon>Flavobacteriales</taxon>
        <taxon>Flavobacteriaceae</taxon>
        <taxon>Tenacibaculum</taxon>
    </lineage>
</organism>
<dbReference type="InterPro" id="IPR016155">
    <property type="entry name" value="Mopterin_synth/thiamin_S_b"/>
</dbReference>
<gene>
    <name evidence="1" type="ORF">T190607A01A_10640</name>
</gene>
<accession>A0ABM9NTE1</accession>
<protein>
    <submittedName>
        <fullName evidence="1">Sulfur-carrier protein</fullName>
    </submittedName>
</protein>
<proteinExistence type="predicted"/>
<evidence type="ECO:0000313" key="1">
    <source>
        <dbReference type="EMBL" id="CAL2078107.1"/>
    </source>
</evidence>
<dbReference type="Gene3D" id="3.10.20.30">
    <property type="match status" value="1"/>
</dbReference>
<reference evidence="1 2" key="1">
    <citation type="submission" date="2024-05" db="EMBL/GenBank/DDBJ databases">
        <authorList>
            <person name="Duchaud E."/>
        </authorList>
    </citation>
    <scope>NUCLEOTIDE SEQUENCE [LARGE SCALE GENOMIC DNA]</scope>
    <source>
        <strain evidence="1">Ena-SAMPLE-TAB-13-05-2024-13:56:06:370-140302</strain>
    </source>
</reference>
<dbReference type="EMBL" id="CAXIXY010000003">
    <property type="protein sequence ID" value="CAL2078107.1"/>
    <property type="molecule type" value="Genomic_DNA"/>
</dbReference>
<comment type="caution">
    <text evidence="1">The sequence shown here is derived from an EMBL/GenBank/DDBJ whole genome shotgun (WGS) entry which is preliminary data.</text>
</comment>